<reference evidence="3" key="1">
    <citation type="submission" date="2017-09" db="EMBL/GenBank/DDBJ databases">
        <title>Depth-based differentiation of microbial function through sediment-hosted aquifers and enrichment of novel symbionts in the deep terrestrial subsurface.</title>
        <authorList>
            <person name="Probst A.J."/>
            <person name="Ladd B."/>
            <person name="Jarett J.K."/>
            <person name="Geller-Mcgrath D.E."/>
            <person name="Sieber C.M.K."/>
            <person name="Emerson J.B."/>
            <person name="Anantharaman K."/>
            <person name="Thomas B.C."/>
            <person name="Malmstrom R."/>
            <person name="Stieglmeier M."/>
            <person name="Klingl A."/>
            <person name="Woyke T."/>
            <person name="Ryan C.M."/>
            <person name="Banfield J.F."/>
        </authorList>
    </citation>
    <scope>NUCLEOTIDE SEQUENCE [LARGE SCALE GENOMIC DNA]</scope>
</reference>
<accession>A0A2H0VIX3</accession>
<dbReference type="Proteomes" id="UP000231466">
    <property type="component" value="Unassembled WGS sequence"/>
</dbReference>
<protein>
    <submittedName>
        <fullName evidence="2">Uncharacterized protein</fullName>
    </submittedName>
</protein>
<evidence type="ECO:0000313" key="3">
    <source>
        <dbReference type="Proteomes" id="UP000231466"/>
    </source>
</evidence>
<dbReference type="EMBL" id="PFAH01000001">
    <property type="protein sequence ID" value="PIR98299.1"/>
    <property type="molecule type" value="Genomic_DNA"/>
</dbReference>
<sequence length="145" mass="16147">MKEEYIIKQLNSLKNIEPGADYAASSKLKLLYETPQKPRRVFLLSQSLSTTLSIGLAIVLFVFIGLGSASNIFRNPLSPTFTGVNQELTSEAGKLSDTIDIHLEEVRYLTDVTTNPLVRANIQNVEENNSTDEEIDDLLDEAFNL</sequence>
<name>A0A2H0VIX3_9BACT</name>
<proteinExistence type="predicted"/>
<keyword evidence="1" id="KW-1133">Transmembrane helix</keyword>
<comment type="caution">
    <text evidence="2">The sequence shown here is derived from an EMBL/GenBank/DDBJ whole genome shotgun (WGS) entry which is preliminary data.</text>
</comment>
<keyword evidence="1" id="KW-0812">Transmembrane</keyword>
<gene>
    <name evidence="2" type="ORF">COT89_00200</name>
</gene>
<keyword evidence="1" id="KW-0472">Membrane</keyword>
<feature type="transmembrane region" description="Helical" evidence="1">
    <location>
        <begin position="41"/>
        <end position="66"/>
    </location>
</feature>
<evidence type="ECO:0000256" key="1">
    <source>
        <dbReference type="SAM" id="Phobius"/>
    </source>
</evidence>
<organism evidence="2 3">
    <name type="scientific">Candidatus Colwellbacteria bacterium CG10_big_fil_rev_8_21_14_0_10_42_22</name>
    <dbReference type="NCBI Taxonomy" id="1974540"/>
    <lineage>
        <taxon>Bacteria</taxon>
        <taxon>Candidatus Colwelliibacteriota</taxon>
    </lineage>
</organism>
<evidence type="ECO:0000313" key="2">
    <source>
        <dbReference type="EMBL" id="PIR98299.1"/>
    </source>
</evidence>
<dbReference type="AlphaFoldDB" id="A0A2H0VIX3"/>